<organism evidence="1 2">
    <name type="scientific">Scyliorhinus torazame</name>
    <name type="common">Cloudy catshark</name>
    <name type="synonym">Catulus torazame</name>
    <dbReference type="NCBI Taxonomy" id="75743"/>
    <lineage>
        <taxon>Eukaryota</taxon>
        <taxon>Metazoa</taxon>
        <taxon>Chordata</taxon>
        <taxon>Craniata</taxon>
        <taxon>Vertebrata</taxon>
        <taxon>Chondrichthyes</taxon>
        <taxon>Elasmobranchii</taxon>
        <taxon>Galeomorphii</taxon>
        <taxon>Galeoidea</taxon>
        <taxon>Carcharhiniformes</taxon>
        <taxon>Scyliorhinidae</taxon>
        <taxon>Scyliorhinus</taxon>
    </lineage>
</organism>
<evidence type="ECO:0000313" key="1">
    <source>
        <dbReference type="EMBL" id="GCB76990.1"/>
    </source>
</evidence>
<keyword evidence="2" id="KW-1185">Reference proteome</keyword>
<proteinExistence type="predicted"/>
<dbReference type="EMBL" id="BFAA01011483">
    <property type="protein sequence ID" value="GCB76990.1"/>
    <property type="molecule type" value="Genomic_DNA"/>
</dbReference>
<name>A0A401PV25_SCYTO</name>
<dbReference type="Proteomes" id="UP000288216">
    <property type="component" value="Unassembled WGS sequence"/>
</dbReference>
<accession>A0A401PV25</accession>
<evidence type="ECO:0000313" key="2">
    <source>
        <dbReference type="Proteomes" id="UP000288216"/>
    </source>
</evidence>
<gene>
    <name evidence="1" type="ORF">scyTo_0017533</name>
</gene>
<reference evidence="1 2" key="1">
    <citation type="journal article" date="2018" name="Nat. Ecol. Evol.">
        <title>Shark genomes provide insights into elasmobranch evolution and the origin of vertebrates.</title>
        <authorList>
            <person name="Hara Y"/>
            <person name="Yamaguchi K"/>
            <person name="Onimaru K"/>
            <person name="Kadota M"/>
            <person name="Koyanagi M"/>
            <person name="Keeley SD"/>
            <person name="Tatsumi K"/>
            <person name="Tanaka K"/>
            <person name="Motone F"/>
            <person name="Kageyama Y"/>
            <person name="Nozu R"/>
            <person name="Adachi N"/>
            <person name="Nishimura O"/>
            <person name="Nakagawa R"/>
            <person name="Tanegashima C"/>
            <person name="Kiyatake I"/>
            <person name="Matsumoto R"/>
            <person name="Murakumo K"/>
            <person name="Nishida K"/>
            <person name="Terakita A"/>
            <person name="Kuratani S"/>
            <person name="Sato K"/>
            <person name="Hyodo S Kuraku.S."/>
        </authorList>
    </citation>
    <scope>NUCLEOTIDE SEQUENCE [LARGE SCALE GENOMIC DNA]</scope>
</reference>
<dbReference type="AlphaFoldDB" id="A0A401PV25"/>
<sequence length="69" mass="8038">MNVKSGEHSYYSQGKILEHICRCVVPNRILLVEIGHLQMHETASINIYLHKRVILLKQYTIDISKYGEL</sequence>
<protein>
    <submittedName>
        <fullName evidence="1">Uncharacterized protein</fullName>
    </submittedName>
</protein>
<comment type="caution">
    <text evidence="1">The sequence shown here is derived from an EMBL/GenBank/DDBJ whole genome shotgun (WGS) entry which is preliminary data.</text>
</comment>